<dbReference type="InterPro" id="IPR036922">
    <property type="entry name" value="Rieske_2Fe-2S_sf"/>
</dbReference>
<dbReference type="Pfam" id="PF00355">
    <property type="entry name" value="Rieske"/>
    <property type="match status" value="1"/>
</dbReference>
<keyword evidence="2" id="KW-0479">Metal-binding</keyword>
<gene>
    <name evidence="8" type="ORF">SAMN05877753_11312</name>
</gene>
<dbReference type="SUPFAM" id="SSF50022">
    <property type="entry name" value="ISP domain"/>
    <property type="match status" value="1"/>
</dbReference>
<keyword evidence="9" id="KW-1185">Reference proteome</keyword>
<keyword evidence="3" id="KW-0408">Iron</keyword>
<dbReference type="Proteomes" id="UP000219546">
    <property type="component" value="Unassembled WGS sequence"/>
</dbReference>
<dbReference type="AlphaFoldDB" id="A0A285D6S6"/>
<evidence type="ECO:0000256" key="4">
    <source>
        <dbReference type="ARBA" id="ARBA00023014"/>
    </source>
</evidence>
<dbReference type="PANTHER" id="PTHR21496">
    <property type="entry name" value="FERREDOXIN-RELATED"/>
    <property type="match status" value="1"/>
</dbReference>
<dbReference type="Gene3D" id="2.102.10.10">
    <property type="entry name" value="Rieske [2Fe-2S] iron-sulphur domain"/>
    <property type="match status" value="1"/>
</dbReference>
<feature type="domain" description="Rieske" evidence="7">
    <location>
        <begin position="18"/>
        <end position="132"/>
    </location>
</feature>
<evidence type="ECO:0000256" key="1">
    <source>
        <dbReference type="ARBA" id="ARBA00022714"/>
    </source>
</evidence>
<dbReference type="PANTHER" id="PTHR21496:SF0">
    <property type="entry name" value="RIESKE DOMAIN-CONTAINING PROTEIN"/>
    <property type="match status" value="1"/>
</dbReference>
<protein>
    <submittedName>
        <fullName evidence="8">Nitrite reductase/ring-hydroxylating ferredoxin subunit</fullName>
    </submittedName>
</protein>
<evidence type="ECO:0000256" key="3">
    <source>
        <dbReference type="ARBA" id="ARBA00023004"/>
    </source>
</evidence>
<evidence type="ECO:0000256" key="6">
    <source>
        <dbReference type="ARBA" id="ARBA00038001"/>
    </source>
</evidence>
<evidence type="ECO:0000256" key="2">
    <source>
        <dbReference type="ARBA" id="ARBA00022723"/>
    </source>
</evidence>
<sequence length="136" mass="15100">MPGEYFVLKGMVLKLAEYIVGPADSIPVGEGKVVEIGNRSIGVFNIAGTFYSLRNVCPHQGGPACDSKLYDQIEAEVLPNGKVREFVAQEKCIIACPWHGIEFDARTGVCLTKKEWKIKQYPVYVNEENQIVVQLP</sequence>
<proteinExistence type="inferred from homology"/>
<dbReference type="InterPro" id="IPR017941">
    <property type="entry name" value="Rieske_2Fe-2S"/>
</dbReference>
<evidence type="ECO:0000256" key="5">
    <source>
        <dbReference type="ARBA" id="ARBA00034078"/>
    </source>
</evidence>
<accession>A0A285D6S6</accession>
<evidence type="ECO:0000313" key="9">
    <source>
        <dbReference type="Proteomes" id="UP000219546"/>
    </source>
</evidence>
<name>A0A285D6S6_9BACI</name>
<dbReference type="GO" id="GO:0051537">
    <property type="term" value="F:2 iron, 2 sulfur cluster binding"/>
    <property type="evidence" value="ECO:0007669"/>
    <property type="project" value="UniProtKB-KW"/>
</dbReference>
<keyword evidence="1" id="KW-0001">2Fe-2S</keyword>
<dbReference type="CDD" id="cd03467">
    <property type="entry name" value="Rieske"/>
    <property type="match status" value="1"/>
</dbReference>
<dbReference type="EMBL" id="OAOP01000013">
    <property type="protein sequence ID" value="SNX75512.1"/>
    <property type="molecule type" value="Genomic_DNA"/>
</dbReference>
<dbReference type="GO" id="GO:0004497">
    <property type="term" value="F:monooxygenase activity"/>
    <property type="evidence" value="ECO:0007669"/>
    <property type="project" value="UniProtKB-ARBA"/>
</dbReference>
<keyword evidence="4" id="KW-0411">Iron-sulfur</keyword>
<dbReference type="GO" id="GO:0046872">
    <property type="term" value="F:metal ion binding"/>
    <property type="evidence" value="ECO:0007669"/>
    <property type="project" value="UniProtKB-KW"/>
</dbReference>
<dbReference type="GO" id="GO:0016705">
    <property type="term" value="F:oxidoreductase activity, acting on paired donors, with incorporation or reduction of molecular oxygen"/>
    <property type="evidence" value="ECO:0007669"/>
    <property type="project" value="UniProtKB-ARBA"/>
</dbReference>
<evidence type="ECO:0000259" key="7">
    <source>
        <dbReference type="PROSITE" id="PS51296"/>
    </source>
</evidence>
<dbReference type="PROSITE" id="PS51296">
    <property type="entry name" value="RIESKE"/>
    <property type="match status" value="1"/>
</dbReference>
<organism evidence="8 9">
    <name type="scientific">Bacillus oleivorans</name>
    <dbReference type="NCBI Taxonomy" id="1448271"/>
    <lineage>
        <taxon>Bacteria</taxon>
        <taxon>Bacillati</taxon>
        <taxon>Bacillota</taxon>
        <taxon>Bacilli</taxon>
        <taxon>Bacillales</taxon>
        <taxon>Bacillaceae</taxon>
        <taxon>Bacillus</taxon>
    </lineage>
</organism>
<comment type="cofactor">
    <cofactor evidence="5">
        <name>[2Fe-2S] cluster</name>
        <dbReference type="ChEBI" id="CHEBI:190135"/>
    </cofactor>
</comment>
<comment type="similarity">
    <text evidence="6">Belongs to the bacterial ring-hydroxylating dioxygenase ferredoxin component family.</text>
</comment>
<evidence type="ECO:0000313" key="8">
    <source>
        <dbReference type="EMBL" id="SNX75512.1"/>
    </source>
</evidence>
<reference evidence="8 9" key="1">
    <citation type="submission" date="2017-08" db="EMBL/GenBank/DDBJ databases">
        <authorList>
            <person name="de Groot N.N."/>
        </authorList>
    </citation>
    <scope>NUCLEOTIDE SEQUENCE [LARGE SCALE GENOMIC DNA]</scope>
    <source>
        <strain evidence="8 9">JC228</strain>
    </source>
</reference>